<feature type="domain" description="CBS" evidence="8">
    <location>
        <begin position="213"/>
        <end position="271"/>
    </location>
</feature>
<dbReference type="Pfam" id="PF00571">
    <property type="entry name" value="CBS"/>
    <property type="match status" value="2"/>
</dbReference>
<dbReference type="PANTHER" id="PTHR42745">
    <property type="match status" value="1"/>
</dbReference>
<dbReference type="GO" id="GO:1901135">
    <property type="term" value="P:carbohydrate derivative metabolic process"/>
    <property type="evidence" value="ECO:0007669"/>
    <property type="project" value="InterPro"/>
</dbReference>
<keyword evidence="3 7" id="KW-0129">CBS domain</keyword>
<evidence type="ECO:0000259" key="8">
    <source>
        <dbReference type="PROSITE" id="PS51371"/>
    </source>
</evidence>
<evidence type="ECO:0000259" key="9">
    <source>
        <dbReference type="PROSITE" id="PS51464"/>
    </source>
</evidence>
<dbReference type="CDD" id="cd04604">
    <property type="entry name" value="CBS_pair_SIS_assoc"/>
    <property type="match status" value="1"/>
</dbReference>
<dbReference type="GO" id="GO:0005975">
    <property type="term" value="P:carbohydrate metabolic process"/>
    <property type="evidence" value="ECO:0007669"/>
    <property type="project" value="InterPro"/>
</dbReference>
<evidence type="ECO:0000313" key="10">
    <source>
        <dbReference type="EMBL" id="AHK71837.1"/>
    </source>
</evidence>
<evidence type="ECO:0000256" key="4">
    <source>
        <dbReference type="PIRNR" id="PIRNR004692"/>
    </source>
</evidence>
<dbReference type="InterPro" id="IPR046342">
    <property type="entry name" value="CBS_dom_sf"/>
</dbReference>
<gene>
    <name evidence="10" type="ORF">GLS_c19630</name>
</gene>
<evidence type="ECO:0000256" key="1">
    <source>
        <dbReference type="ARBA" id="ARBA00008165"/>
    </source>
</evidence>
<evidence type="ECO:0000256" key="2">
    <source>
        <dbReference type="ARBA" id="ARBA00022737"/>
    </source>
</evidence>
<dbReference type="InterPro" id="IPR001347">
    <property type="entry name" value="SIS_dom"/>
</dbReference>
<feature type="domain" description="CBS" evidence="8">
    <location>
        <begin position="278"/>
        <end position="332"/>
    </location>
</feature>
<dbReference type="Proteomes" id="UP000031656">
    <property type="component" value="Chromosome"/>
</dbReference>
<dbReference type="PIRSF" id="PIRSF004692">
    <property type="entry name" value="KdsD_KpsF"/>
    <property type="match status" value="1"/>
</dbReference>
<keyword evidence="2" id="KW-0677">Repeat</keyword>
<dbReference type="InterPro" id="IPR046348">
    <property type="entry name" value="SIS_dom_sf"/>
</dbReference>
<dbReference type="KEGG" id="goy:GLS_c19630"/>
<protein>
    <submittedName>
        <fullName evidence="10">Putative isomerase</fullName>
    </submittedName>
</protein>
<evidence type="ECO:0000256" key="6">
    <source>
        <dbReference type="PIRSR" id="PIRSR004692-3"/>
    </source>
</evidence>
<dbReference type="GO" id="GO:0019146">
    <property type="term" value="F:arabinose-5-phosphate isomerase activity"/>
    <property type="evidence" value="ECO:0007669"/>
    <property type="project" value="UniProtKB-ARBA"/>
</dbReference>
<feature type="site" description="Catalytically relevant" evidence="6">
    <location>
        <position position="197"/>
    </location>
</feature>
<dbReference type="SUPFAM" id="SSF53697">
    <property type="entry name" value="SIS domain"/>
    <property type="match status" value="1"/>
</dbReference>
<dbReference type="GO" id="GO:0046872">
    <property type="term" value="F:metal ion binding"/>
    <property type="evidence" value="ECO:0007669"/>
    <property type="project" value="UniProtKB-KW"/>
</dbReference>
<evidence type="ECO:0000256" key="3">
    <source>
        <dbReference type="ARBA" id="ARBA00023122"/>
    </source>
</evidence>
<feature type="domain" description="SIS" evidence="9">
    <location>
        <begin position="45"/>
        <end position="188"/>
    </location>
</feature>
<dbReference type="RefSeq" id="WP_041112098.1">
    <property type="nucleotide sequence ID" value="NZ_CP004373.1"/>
</dbReference>
<dbReference type="FunFam" id="3.40.50.10490:FF:000011">
    <property type="entry name" value="Arabinose 5-phosphate isomerase"/>
    <property type="match status" value="1"/>
</dbReference>
<dbReference type="PROSITE" id="PS51371">
    <property type="entry name" value="CBS"/>
    <property type="match status" value="2"/>
</dbReference>
<dbReference type="Gene3D" id="3.40.50.10490">
    <property type="entry name" value="Glucose-6-phosphate isomerase like protein, domain 1"/>
    <property type="match status" value="1"/>
</dbReference>
<dbReference type="HOGENOM" id="CLU_040681_13_1_5"/>
<accession>A0A067Z6R3</accession>
<evidence type="ECO:0000313" key="11">
    <source>
        <dbReference type="Proteomes" id="UP000031656"/>
    </source>
</evidence>
<dbReference type="InterPro" id="IPR004800">
    <property type="entry name" value="KdsD/KpsF-type"/>
</dbReference>
<feature type="site" description="Catalytically relevant" evidence="6">
    <location>
        <position position="115"/>
    </location>
</feature>
<dbReference type="SMART" id="SM00116">
    <property type="entry name" value="CBS"/>
    <property type="match status" value="2"/>
</dbReference>
<name>A0A067Z6R3_GLUOY</name>
<dbReference type="PROSITE" id="PS51464">
    <property type="entry name" value="SIS"/>
    <property type="match status" value="1"/>
</dbReference>
<evidence type="ECO:0000256" key="7">
    <source>
        <dbReference type="PROSITE-ProRule" id="PRU00703"/>
    </source>
</evidence>
<dbReference type="Pfam" id="PF01380">
    <property type="entry name" value="SIS"/>
    <property type="match status" value="1"/>
</dbReference>
<dbReference type="InterPro" id="IPR035474">
    <property type="entry name" value="SIS_Kpsf"/>
</dbReference>
<reference evidence="10 11" key="1">
    <citation type="journal article" date="2015" name="Appl. Microbiol. Biotechnol.">
        <title>The consequence of an additional NADH dehydrogenase paralog on the growth of Gluconobacter oxydans DSM3504.</title>
        <authorList>
            <person name="Kostner D."/>
            <person name="Luchterhand B."/>
            <person name="Junker A."/>
            <person name="Volland S."/>
            <person name="Daniel R."/>
            <person name="Buchs J."/>
            <person name="Liebl W."/>
            <person name="Ehrenreich A."/>
        </authorList>
    </citation>
    <scope>NUCLEOTIDE SEQUENCE [LARGE SCALE GENOMIC DNA]</scope>
    <source>
        <strain evidence="10">DSM 3504</strain>
    </source>
</reference>
<evidence type="ECO:0000256" key="5">
    <source>
        <dbReference type="PIRSR" id="PIRSR004692-2"/>
    </source>
</evidence>
<sequence length="332" mass="34853">MHRPSPRPFRTALDSALQTVSIEREGLQALEHALSGPLGEAFCEAVNRIAESEGRLIVTGIGKSGHIARKIQATLASTGTPSLFLHPAEAAHGDLGMVAPGDLILAFSNSGETTELAAILAYAARQNHCVIAITSVGTSALARASEIPLVLPSSTEACPMGLAPTTSTLLQLALGDALALALLEKRGFTARDFGAFHPGGLLGARLRPISDLMHTGDALPLGQGSLPLRSVILEMTRKSFGCMGVTDDNGVLQGLITDADLRRALSGDLDTTTAKDVMNAAPVTATPTTLAQDVLQLMNQRERPITSLFIVDEDRRPTGIVHVHDLLRSGLS</sequence>
<proteinExistence type="inferred from homology"/>
<dbReference type="EMBL" id="CP004373">
    <property type="protein sequence ID" value="AHK71837.1"/>
    <property type="molecule type" value="Genomic_DNA"/>
</dbReference>
<dbReference type="AlphaFoldDB" id="A0A067Z6R3"/>
<feature type="site" description="Catalytically relevant" evidence="6">
    <location>
        <position position="156"/>
    </location>
</feature>
<dbReference type="GO" id="GO:0097367">
    <property type="term" value="F:carbohydrate derivative binding"/>
    <property type="evidence" value="ECO:0007669"/>
    <property type="project" value="InterPro"/>
</dbReference>
<dbReference type="NCBIfam" id="TIGR00393">
    <property type="entry name" value="kpsF"/>
    <property type="match status" value="1"/>
</dbReference>
<keyword evidence="5" id="KW-0479">Metal-binding</keyword>
<dbReference type="PANTHER" id="PTHR42745:SF1">
    <property type="entry name" value="ARABINOSE 5-PHOSPHATE ISOMERASE KDSD"/>
    <property type="match status" value="1"/>
</dbReference>
<dbReference type="InterPro" id="IPR000644">
    <property type="entry name" value="CBS_dom"/>
</dbReference>
<keyword evidence="10" id="KW-0413">Isomerase</keyword>
<dbReference type="GeneID" id="56906182"/>
<dbReference type="InterPro" id="IPR050986">
    <property type="entry name" value="GutQ/KpsF_isomerases"/>
</dbReference>
<comment type="similarity">
    <text evidence="1 4">Belongs to the SIS family. GutQ/KpsF subfamily.</text>
</comment>
<keyword evidence="5" id="KW-0862">Zinc</keyword>
<feature type="binding site" evidence="5">
    <location>
        <position position="86"/>
    </location>
    <ligand>
        <name>Zn(2+)</name>
        <dbReference type="ChEBI" id="CHEBI:29105"/>
    </ligand>
</feature>
<feature type="site" description="Catalytically relevant" evidence="6">
    <location>
        <position position="63"/>
    </location>
</feature>
<dbReference type="Gene3D" id="3.10.580.10">
    <property type="entry name" value="CBS-domain"/>
    <property type="match status" value="1"/>
</dbReference>
<organism evidence="10 11">
    <name type="scientific">Gluconobacter oxydans DSM 3504</name>
    <dbReference type="NCBI Taxonomy" id="1288313"/>
    <lineage>
        <taxon>Bacteria</taxon>
        <taxon>Pseudomonadati</taxon>
        <taxon>Pseudomonadota</taxon>
        <taxon>Alphaproteobacteria</taxon>
        <taxon>Acetobacterales</taxon>
        <taxon>Acetobacteraceae</taxon>
        <taxon>Gluconobacter</taxon>
    </lineage>
</organism>
<dbReference type="CDD" id="cd05014">
    <property type="entry name" value="SIS_Kpsf"/>
    <property type="match status" value="1"/>
</dbReference>